<organism evidence="3 4">
    <name type="scientific">Aphanomyces euteiches</name>
    <dbReference type="NCBI Taxonomy" id="100861"/>
    <lineage>
        <taxon>Eukaryota</taxon>
        <taxon>Sar</taxon>
        <taxon>Stramenopiles</taxon>
        <taxon>Oomycota</taxon>
        <taxon>Saprolegniomycetes</taxon>
        <taxon>Saprolegniales</taxon>
        <taxon>Verrucalvaceae</taxon>
        <taxon>Aphanomyces</taxon>
    </lineage>
</organism>
<sequence length="702" mass="80972">MNNDTESEAIDKPIGLTLSFFKRFVEIHGGREAFQGLTTGDVCTKFLLPYTASTKLSLAEHVCHQPGGSFYAKPATWFVSHAWSYLYLDVVDALDDFFQEQGLDDSVALWFCTFCNNQHEIEGHIHSFQHWFQIFRSALREIGNVVMVMSPWNDPTTLKRTWCVFEVYASIVENARFEIAMGRTQRAGFLQDMQSQDHVAFLQMLGTIQSEKSQTTMPMDRVNIFHHIHGEVGFAKLDRMVFDAIEKWMLRTVDQQIDQATSLGSKAAWLFSKGQIAEGEAQYDIAAALFQESYEKYRDEKGIMFPGTWKAFAQLAKQKMHLGGSHDDVEAMYLEALDHQMELLSRDHEDTLDTMTNLGDCYINHGKYDMALKLLLECFDHQLNLFGEDHQVTLGTMSQIGNALRHKNKPQDALQWMRRCYEIACRVFGDDHPQASVFQHNLGVLYNRIGDFGSAEMHITASCTAFERMLRLDHSGAVAFRLSLGDTYRHQGKYAEAKKTLLSCLQNENLYSRLKESCYQYLGYLFLAMGEFNHASEYLNRGLEYVTTQGNTAEKQANYLLPLFILKTKTAKFDHLDEIDSFEKAMLEINWIQDVWKNWTCHGCYQEIFGIVYSCVKCPALSLRYCRSCVDLKKQEAFCNHGRKFLEGEKPPLRYLQEQRLKIFLKNSQWAEYQQHFLAYQVYCDENHVSFDERLAQHTVGG</sequence>
<keyword evidence="2" id="KW-0802">TPR repeat</keyword>
<dbReference type="Pfam" id="PF13424">
    <property type="entry name" value="TPR_12"/>
    <property type="match status" value="2"/>
</dbReference>
<dbReference type="EMBL" id="VJMJ01000095">
    <property type="protein sequence ID" value="KAF0735523.1"/>
    <property type="molecule type" value="Genomic_DNA"/>
</dbReference>
<gene>
    <name evidence="3" type="ORF">Ae201684_008003</name>
</gene>
<dbReference type="VEuPathDB" id="FungiDB:AeMF1_021200"/>
<dbReference type="Pfam" id="PF13181">
    <property type="entry name" value="TPR_8"/>
    <property type="match status" value="1"/>
</dbReference>
<evidence type="ECO:0000256" key="1">
    <source>
        <dbReference type="ARBA" id="ARBA00022737"/>
    </source>
</evidence>
<name>A0A6G0X6D8_9STRA</name>
<dbReference type="Gene3D" id="1.25.40.10">
    <property type="entry name" value="Tetratricopeptide repeat domain"/>
    <property type="match status" value="2"/>
</dbReference>
<keyword evidence="4" id="KW-1185">Reference proteome</keyword>
<evidence type="ECO:0008006" key="5">
    <source>
        <dbReference type="Google" id="ProtNLM"/>
    </source>
</evidence>
<dbReference type="SMART" id="SM00028">
    <property type="entry name" value="TPR"/>
    <property type="match status" value="5"/>
</dbReference>
<dbReference type="InterPro" id="IPR019734">
    <property type="entry name" value="TPR_rpt"/>
</dbReference>
<keyword evidence="1" id="KW-0677">Repeat</keyword>
<protein>
    <recommendedName>
        <fullName evidence="5">MalT-like TPR region domain-containing protein</fullName>
    </recommendedName>
</protein>
<comment type="caution">
    <text evidence="3">The sequence shown here is derived from an EMBL/GenBank/DDBJ whole genome shotgun (WGS) entry which is preliminary data.</text>
</comment>
<dbReference type="PANTHER" id="PTHR45641">
    <property type="entry name" value="TETRATRICOPEPTIDE REPEAT PROTEIN (AFU_ORTHOLOGUE AFUA_6G03870)"/>
    <property type="match status" value="1"/>
</dbReference>
<dbReference type="InterPro" id="IPR011990">
    <property type="entry name" value="TPR-like_helical_dom_sf"/>
</dbReference>
<evidence type="ECO:0000313" key="4">
    <source>
        <dbReference type="Proteomes" id="UP000481153"/>
    </source>
</evidence>
<proteinExistence type="predicted"/>
<dbReference type="SUPFAM" id="SSF57850">
    <property type="entry name" value="RING/U-box"/>
    <property type="match status" value="1"/>
</dbReference>
<evidence type="ECO:0000313" key="3">
    <source>
        <dbReference type="EMBL" id="KAF0735523.1"/>
    </source>
</evidence>
<dbReference type="Proteomes" id="UP000481153">
    <property type="component" value="Unassembled WGS sequence"/>
</dbReference>
<reference evidence="3 4" key="1">
    <citation type="submission" date="2019-07" db="EMBL/GenBank/DDBJ databases">
        <title>Genomics analysis of Aphanomyces spp. identifies a new class of oomycete effector associated with host adaptation.</title>
        <authorList>
            <person name="Gaulin E."/>
        </authorList>
    </citation>
    <scope>NUCLEOTIDE SEQUENCE [LARGE SCALE GENOMIC DNA]</scope>
    <source>
        <strain evidence="3 4">ATCC 201684</strain>
    </source>
</reference>
<dbReference type="AlphaFoldDB" id="A0A6G0X6D8"/>
<dbReference type="SUPFAM" id="SSF48452">
    <property type="entry name" value="TPR-like"/>
    <property type="match status" value="2"/>
</dbReference>
<evidence type="ECO:0000256" key="2">
    <source>
        <dbReference type="ARBA" id="ARBA00022803"/>
    </source>
</evidence>
<accession>A0A6G0X6D8</accession>